<keyword evidence="27" id="KW-1185">Reference proteome</keyword>
<dbReference type="GO" id="GO:0030170">
    <property type="term" value="F:pyridoxal phosphate binding"/>
    <property type="evidence" value="ECO:0007669"/>
    <property type="project" value="InterPro"/>
</dbReference>
<dbReference type="SUPFAM" id="SSF55447">
    <property type="entry name" value="CO dehydrogenase flavoprotein C-terminal domain-like"/>
    <property type="match status" value="1"/>
</dbReference>
<dbReference type="InterPro" id="IPR036884">
    <property type="entry name" value="2Fe-2S-bd_dom_sf"/>
</dbReference>
<dbReference type="Gene3D" id="3.30.365.10">
    <property type="entry name" value="Aldehyde oxidase/xanthine dehydrogenase, molybdopterin binding domain"/>
    <property type="match status" value="4"/>
</dbReference>
<evidence type="ECO:0000256" key="14">
    <source>
        <dbReference type="ARBA" id="ARBA00022827"/>
    </source>
</evidence>
<accession>A0A9P7H750</accession>
<dbReference type="InterPro" id="IPR016169">
    <property type="entry name" value="FAD-bd_PCMH_sub2"/>
</dbReference>
<evidence type="ECO:0000256" key="4">
    <source>
        <dbReference type="ARBA" id="ARBA00004275"/>
    </source>
</evidence>
<keyword evidence="9" id="KW-0032">Aminotransferase</keyword>
<comment type="caution">
    <text evidence="26">The sequence shown here is derived from an EMBL/GenBank/DDBJ whole genome shotgun (WGS) entry which is preliminary data.</text>
</comment>
<evidence type="ECO:0000259" key="24">
    <source>
        <dbReference type="PROSITE" id="PS51085"/>
    </source>
</evidence>
<dbReference type="GO" id="GO:0004854">
    <property type="term" value="F:xanthine dehydrogenase activity"/>
    <property type="evidence" value="ECO:0007669"/>
    <property type="project" value="UniProtKB-EC"/>
</dbReference>
<dbReference type="FunFam" id="3.30.365.10:FF:000002">
    <property type="entry name" value="Xanthine dehydrogenase oxidase"/>
    <property type="match status" value="1"/>
</dbReference>
<gene>
    <name evidence="26" type="ORF">KAF25_002726</name>
</gene>
<evidence type="ECO:0000256" key="12">
    <source>
        <dbReference type="ARBA" id="ARBA00022714"/>
    </source>
</evidence>
<dbReference type="InterPro" id="IPR006058">
    <property type="entry name" value="2Fe2S_fd_BS"/>
</dbReference>
<dbReference type="InterPro" id="IPR016166">
    <property type="entry name" value="FAD-bd_PCMH"/>
</dbReference>
<comment type="subcellular location">
    <subcellularLocation>
        <location evidence="4">Peroxisome</location>
    </subcellularLocation>
</comment>
<dbReference type="FunFam" id="3.40.640.10:FF:000024">
    <property type="entry name" value="Kynurenine--oxoglutarate transaminase 3"/>
    <property type="match status" value="1"/>
</dbReference>
<comment type="catalytic activity">
    <reaction evidence="22">
        <text>xanthine + NAD(+) + H2O = urate + NADH + H(+)</text>
        <dbReference type="Rhea" id="RHEA:16669"/>
        <dbReference type="ChEBI" id="CHEBI:15377"/>
        <dbReference type="ChEBI" id="CHEBI:15378"/>
        <dbReference type="ChEBI" id="CHEBI:17712"/>
        <dbReference type="ChEBI" id="CHEBI:17775"/>
        <dbReference type="ChEBI" id="CHEBI:57540"/>
        <dbReference type="ChEBI" id="CHEBI:57945"/>
        <dbReference type="EC" id="1.17.1.4"/>
    </reaction>
</comment>
<evidence type="ECO:0000256" key="21">
    <source>
        <dbReference type="ARBA" id="ARBA00034078"/>
    </source>
</evidence>
<dbReference type="InterPro" id="IPR036856">
    <property type="entry name" value="Ald_Oxase/Xan_DH_a/b_sf"/>
</dbReference>
<dbReference type="GO" id="GO:0005506">
    <property type="term" value="F:iron ion binding"/>
    <property type="evidence" value="ECO:0007669"/>
    <property type="project" value="InterPro"/>
</dbReference>
<dbReference type="PANTHER" id="PTHR45444:SF3">
    <property type="entry name" value="XANTHINE DEHYDROGENASE"/>
    <property type="match status" value="1"/>
</dbReference>
<dbReference type="PROSITE" id="PS51085">
    <property type="entry name" value="2FE2S_FER_2"/>
    <property type="match status" value="1"/>
</dbReference>
<dbReference type="Gene3D" id="3.30.390.50">
    <property type="entry name" value="CO dehydrogenase flavoprotein, C-terminal domain"/>
    <property type="match status" value="1"/>
</dbReference>
<proteinExistence type="inferred from homology"/>
<dbReference type="SUPFAM" id="SSF53383">
    <property type="entry name" value="PLP-dependent transferases"/>
    <property type="match status" value="1"/>
</dbReference>
<dbReference type="Pfam" id="PF00941">
    <property type="entry name" value="FAD_binding_5"/>
    <property type="match status" value="1"/>
</dbReference>
<dbReference type="InterPro" id="IPR037165">
    <property type="entry name" value="AldOxase/xan_DH_Mopterin-bd_sf"/>
</dbReference>
<dbReference type="SUPFAM" id="SSF54665">
    <property type="entry name" value="CO dehydrogenase molybdoprotein N-domain-like"/>
    <property type="match status" value="1"/>
</dbReference>
<dbReference type="InterPro" id="IPR016208">
    <property type="entry name" value="Ald_Oxase/xanthine_DH-like"/>
</dbReference>
<keyword evidence="13" id="KW-0479">Metal-binding</keyword>
<dbReference type="InterPro" id="IPR012675">
    <property type="entry name" value="Beta-grasp_dom_sf"/>
</dbReference>
<evidence type="ECO:0000256" key="19">
    <source>
        <dbReference type="ARBA" id="ARBA00023027"/>
    </source>
</evidence>
<evidence type="ECO:0000256" key="17">
    <source>
        <dbReference type="ARBA" id="ARBA00023004"/>
    </source>
</evidence>
<dbReference type="InterPro" id="IPR015422">
    <property type="entry name" value="PyrdxlP-dep_Trfase_small"/>
</dbReference>
<dbReference type="Gene3D" id="1.10.150.120">
    <property type="entry name" value="[2Fe-2S]-binding domain"/>
    <property type="match status" value="1"/>
</dbReference>
<evidence type="ECO:0000256" key="1">
    <source>
        <dbReference type="ARBA" id="ARBA00001924"/>
    </source>
</evidence>
<evidence type="ECO:0000256" key="11">
    <source>
        <dbReference type="ARBA" id="ARBA00022679"/>
    </source>
</evidence>
<dbReference type="FunFam" id="3.10.20.30:FF:000015">
    <property type="entry name" value="Aldehyde oxidase 1"/>
    <property type="match status" value="1"/>
</dbReference>
<evidence type="ECO:0000256" key="10">
    <source>
        <dbReference type="ARBA" id="ARBA00022630"/>
    </source>
</evidence>
<evidence type="ECO:0000256" key="3">
    <source>
        <dbReference type="ARBA" id="ARBA00001974"/>
    </source>
</evidence>
<keyword evidence="18" id="KW-0411">Iron-sulfur</keyword>
<keyword evidence="14" id="KW-0274">FAD</keyword>
<evidence type="ECO:0000256" key="9">
    <source>
        <dbReference type="ARBA" id="ARBA00022576"/>
    </source>
</evidence>
<keyword evidence="15" id="KW-0663">Pyridoxal phosphate</keyword>
<reference evidence="26" key="1">
    <citation type="submission" date="2021-04" db="EMBL/GenBank/DDBJ databases">
        <title>Draft genome of Fusarium avenaceum strain F156N33, isolated from an atmospheric sample in Virginia.</title>
        <authorList>
            <person name="Yang S."/>
            <person name="Vinatzer B.A."/>
            <person name="Coleman J."/>
        </authorList>
    </citation>
    <scope>NUCLEOTIDE SEQUENCE</scope>
    <source>
        <strain evidence="26">F156N33</strain>
    </source>
</reference>
<dbReference type="GO" id="GO:0051537">
    <property type="term" value="F:2 iron, 2 sulfur cluster binding"/>
    <property type="evidence" value="ECO:0007669"/>
    <property type="project" value="UniProtKB-KW"/>
</dbReference>
<keyword evidence="16" id="KW-0560">Oxidoreductase</keyword>
<dbReference type="SMART" id="SM01092">
    <property type="entry name" value="CO_deh_flav_C"/>
    <property type="match status" value="1"/>
</dbReference>
<keyword evidence="17" id="KW-0408">Iron</keyword>
<dbReference type="Gene3D" id="3.30.465.10">
    <property type="match status" value="1"/>
</dbReference>
<dbReference type="InterPro" id="IPR008274">
    <property type="entry name" value="AldOxase/xan_DH_MoCoBD1"/>
</dbReference>
<keyword evidence="8" id="KW-0500">Molybdenum</keyword>
<comment type="similarity">
    <text evidence="5">Belongs to the xanthine dehydrogenase family.</text>
</comment>
<dbReference type="InterPro" id="IPR014307">
    <property type="entry name" value="Xanthine_DH_ssu"/>
</dbReference>
<dbReference type="GO" id="GO:0071949">
    <property type="term" value="F:FAD binding"/>
    <property type="evidence" value="ECO:0007669"/>
    <property type="project" value="InterPro"/>
</dbReference>
<dbReference type="FunFam" id="3.30.465.10:FF:000004">
    <property type="entry name" value="Xanthine dehydrogenase/oxidase"/>
    <property type="match status" value="1"/>
</dbReference>
<dbReference type="Pfam" id="PF01799">
    <property type="entry name" value="Fer2_2"/>
    <property type="match status" value="1"/>
</dbReference>
<dbReference type="FunFam" id="3.90.1170.50:FF:000001">
    <property type="entry name" value="Aldehyde oxidase 1"/>
    <property type="match status" value="1"/>
</dbReference>
<keyword evidence="10" id="KW-0285">Flavoprotein</keyword>
<comment type="cofactor">
    <cofactor evidence="2">
        <name>pyridoxal 5'-phosphate</name>
        <dbReference type="ChEBI" id="CHEBI:597326"/>
    </cofactor>
</comment>
<evidence type="ECO:0000313" key="27">
    <source>
        <dbReference type="Proteomes" id="UP000782241"/>
    </source>
</evidence>
<keyword evidence="12" id="KW-0001">2Fe-2S</keyword>
<dbReference type="SMART" id="SM01008">
    <property type="entry name" value="Ald_Xan_dh_C"/>
    <property type="match status" value="1"/>
</dbReference>
<feature type="domain" description="FAD-binding PCMH-type" evidence="25">
    <location>
        <begin position="681"/>
        <end position="865"/>
    </location>
</feature>
<evidence type="ECO:0000256" key="13">
    <source>
        <dbReference type="ARBA" id="ARBA00022723"/>
    </source>
</evidence>
<evidence type="ECO:0000256" key="15">
    <source>
        <dbReference type="ARBA" id="ARBA00022898"/>
    </source>
</evidence>
<protein>
    <recommendedName>
        <fullName evidence="7">xanthine dehydrogenase</fullName>
        <ecNumber evidence="7">1.17.1.4</ecNumber>
    </recommendedName>
</protein>
<keyword evidence="20" id="KW-0576">Peroxisome</keyword>
<dbReference type="SUPFAM" id="SSF47741">
    <property type="entry name" value="CO dehydrogenase ISP C-domain like"/>
    <property type="match status" value="1"/>
</dbReference>
<dbReference type="GO" id="GO:0008483">
    <property type="term" value="F:transaminase activity"/>
    <property type="evidence" value="ECO:0007669"/>
    <property type="project" value="UniProtKB-KW"/>
</dbReference>
<dbReference type="InterPro" id="IPR004839">
    <property type="entry name" value="Aminotransferase_I/II_large"/>
</dbReference>
<dbReference type="Pfam" id="PF00111">
    <property type="entry name" value="Fer2"/>
    <property type="match status" value="1"/>
</dbReference>
<evidence type="ECO:0000256" key="5">
    <source>
        <dbReference type="ARBA" id="ARBA00006849"/>
    </source>
</evidence>
<comment type="similarity">
    <text evidence="6">Belongs to the class-I pyridoxal-phosphate-dependent aminotransferase family.</text>
</comment>
<keyword evidence="11" id="KW-0808">Transferase</keyword>
<evidence type="ECO:0000256" key="18">
    <source>
        <dbReference type="ARBA" id="ARBA00023014"/>
    </source>
</evidence>
<dbReference type="InterPro" id="IPR002346">
    <property type="entry name" value="Mopterin_DH_FAD-bd"/>
</dbReference>
<comment type="cofactor">
    <cofactor evidence="3">
        <name>FAD</name>
        <dbReference type="ChEBI" id="CHEBI:57692"/>
    </cofactor>
</comment>
<evidence type="ECO:0000256" key="2">
    <source>
        <dbReference type="ARBA" id="ARBA00001933"/>
    </source>
</evidence>
<dbReference type="Pfam" id="PF00155">
    <property type="entry name" value="Aminotran_1_2"/>
    <property type="match status" value="1"/>
</dbReference>
<evidence type="ECO:0000256" key="8">
    <source>
        <dbReference type="ARBA" id="ARBA00022505"/>
    </source>
</evidence>
<dbReference type="CDD" id="cd00207">
    <property type="entry name" value="fer2"/>
    <property type="match status" value="1"/>
</dbReference>
<dbReference type="FunFam" id="3.30.365.10:FF:000004">
    <property type="entry name" value="Xanthine dehydrogenase oxidase"/>
    <property type="match status" value="1"/>
</dbReference>
<dbReference type="InterPro" id="IPR046867">
    <property type="entry name" value="AldOxase/xan_DH_MoCoBD2"/>
</dbReference>
<dbReference type="InterPro" id="IPR036683">
    <property type="entry name" value="CO_DH_flav_C_dom_sf"/>
</dbReference>
<evidence type="ECO:0000256" key="6">
    <source>
        <dbReference type="ARBA" id="ARBA00007441"/>
    </source>
</evidence>
<dbReference type="PANTHER" id="PTHR45444">
    <property type="entry name" value="XANTHINE DEHYDROGENASE"/>
    <property type="match status" value="1"/>
</dbReference>
<dbReference type="Proteomes" id="UP000782241">
    <property type="component" value="Unassembled WGS sequence"/>
</dbReference>
<dbReference type="InterPro" id="IPR015424">
    <property type="entry name" value="PyrdxlP-dep_Trfase"/>
</dbReference>
<dbReference type="CDD" id="cd00609">
    <property type="entry name" value="AAT_like"/>
    <property type="match status" value="1"/>
</dbReference>
<dbReference type="PROSITE" id="PS00197">
    <property type="entry name" value="2FE2S_FER_1"/>
    <property type="match status" value="1"/>
</dbReference>
<dbReference type="Gene3D" id="3.90.1150.10">
    <property type="entry name" value="Aspartate Aminotransferase, domain 1"/>
    <property type="match status" value="1"/>
</dbReference>
<sequence>MSNQTQKLKPAARVQGQKKDVWSMINEAAASSPIQPIVNLGQGFFGYNPPEFILNAAKEALDRVECNQYAPAKGRPRLRKALADAYSPSWGRELDPETEIIITTGANEGMLSAFMGFIEEGDEVIVFEPFFDQYISNIQMPGGKVVYVPLHPPESGATKDSSAADWTIDFEELEKAFTPRTKMIVINTPHNPVGKVFSKKELQGIADLAVKNQTIILSDEVYDRLYYVPFTRIANLSPEVEKLTLTVGSAGKNFYATGWRVGWLIGPQELIQPVTAAHTRICFSTPAPFQEASAIGFEQADKNGFWDDTIKEMKSKVDRLKEVFEELHLPVTYPEGGYFLLVNMAKVKLPEDYPFPPHVADRPRDFKLAWFLIQEIGVAAIPPTEFYTPKNAHLAEDYIRFAVCKNDDVLEQAKERLRELKNIMAPSAVSPVRETNPEPLATLTSKFDDTLRFYLNGTKVVLDEIDPEVTVLEYLRGIGLTGTKLGCAEGGCGACTIVISQYNPTTKQIYHASVNACLAPLVSLDGKHVVTVEGIGNSQKPHPTQERIAKSNGSQCGFCTPGIVMSLYALLRNNNSPSKDDIEEAFDGNLCRCTGYRSILDAAQTFSVDKPGMKFKRAGGTGCCMENGNGPPSGGCCMDKANLDDKPIKRFTPPGFIEYNPDTELIFPPALKRHELRPLAFGNKRRRWYRPVTVEQLLQIKSAHPQAKIIGGSTETQIETKFKALEYPVSVYVGDIAELRQYTFKDDHLEVGGNVVLTDLENICEHAIPHYGRERAQVFEAMLKQLKFFAGRQIRNVGTPAGNLVTASPISDLNPVLWAANAVLVAKSSTKEIEIPVSQFFTGYRRTALAQDAIIASIRIPITQSKGEYFRAYKQAKRKDDDIAIVTGALRVRLDDEGVVQEANLIYGGMAAMTTAAKTAGEYLVGRRFAELDTLEGTMNALGRDFDLQFGVPGGMASYRKSLAFGFFYRFYHDVLTILDGSSEQVDKEAIDEIERDLSKGEVDQHAAVAYKKEVTGKSNNHLAALKQTTGEAQYTDDIPSFKNELHACYVLSKRAHAKLISVDYADALEIPGVVDVIDKDDMPSPEANKFGAPHFDEVFFAEDKVMTVGQPIALVLATSPQRAQEAARAVKIEYEDLPTVLSIEDAIAADSYHKYYRELKSGDTEKAFKDCDHIFTGTVRMGGQEHFYLETNVSLAVPKPEDGEMEIFASTQNANETQVFASRVCDVQANKVVVRVKRMGGGFGGKETRSVTLSSVLALAAKKTKRPVRYMLSREEDMVVSGQRHPFLGKYKVGVNKDGKLQALECDVFNNAGWTFDLSAAVMERAMTHIDGCYSIPNVTVRGRLCKTNTMSNTAFRGFGGPQGMFITETFMEEVADRLGMPVEKLREINMYKTDGQTHFGQGLGDWFVPLMYKQVQDESMYEARRHAITDFNQSNKWRKRGLALIPTKFGISFNALFLNQAGALVHIYHDGSILVAHGGTEMGQGLHTKLTQIAAQALSVPLENVFISETSTNTVANASATAASASSDLNGYAIFNACEILNERLAPYRKKLGPEATMKDLAHAAYFDRVNLSAQGFYKTPEIGYDWNTGKGKMYFYFTQGVAAAEVEVDLLTGTWTCIRADVKMDVGQSINPAIDYGQIQGAFVQGLGLFTMEESLWLRNGPMAGHLFTRGPGAYKIPGFRDIPQTFNVSLLKDVEWKELRTIQRSRGVGEPPFFMGSSVFFAIRDALKAARAQSGVKAEVGDDNCKGLLRLESPATPERIRLSCEDEIMRKARVVPQEGEKSFFVAI</sequence>
<dbReference type="Pfam" id="PF20256">
    <property type="entry name" value="MoCoBD_2"/>
    <property type="match status" value="1"/>
</dbReference>
<evidence type="ECO:0000256" key="22">
    <source>
        <dbReference type="ARBA" id="ARBA00049017"/>
    </source>
</evidence>
<comment type="catalytic activity">
    <reaction evidence="23">
        <text>hypoxanthine + NAD(+) + H2O = xanthine + NADH + H(+)</text>
        <dbReference type="Rhea" id="RHEA:24670"/>
        <dbReference type="ChEBI" id="CHEBI:15377"/>
        <dbReference type="ChEBI" id="CHEBI:15378"/>
        <dbReference type="ChEBI" id="CHEBI:17368"/>
        <dbReference type="ChEBI" id="CHEBI:17712"/>
        <dbReference type="ChEBI" id="CHEBI:57540"/>
        <dbReference type="ChEBI" id="CHEBI:57945"/>
        <dbReference type="EC" id="1.17.1.4"/>
    </reaction>
</comment>
<dbReference type="FunFam" id="3.30.365.10:FF:000003">
    <property type="entry name" value="Aldehyde oxidase 1"/>
    <property type="match status" value="1"/>
</dbReference>
<dbReference type="SUPFAM" id="SSF56176">
    <property type="entry name" value="FAD-binding/transporter-associated domain-like"/>
    <property type="match status" value="1"/>
</dbReference>
<dbReference type="InterPro" id="IPR001041">
    <property type="entry name" value="2Fe-2S_ferredoxin-type"/>
</dbReference>
<dbReference type="SUPFAM" id="SSF56003">
    <property type="entry name" value="Molybdenum cofactor-binding domain"/>
    <property type="match status" value="1"/>
</dbReference>
<dbReference type="GO" id="GO:0006145">
    <property type="term" value="P:purine nucleobase catabolic process"/>
    <property type="evidence" value="ECO:0007669"/>
    <property type="project" value="UniProtKB-ARBA"/>
</dbReference>
<feature type="domain" description="2Fe-2S ferredoxin-type" evidence="24">
    <location>
        <begin position="449"/>
        <end position="535"/>
    </location>
</feature>
<dbReference type="InterPro" id="IPR002888">
    <property type="entry name" value="2Fe-2S-bd"/>
</dbReference>
<evidence type="ECO:0000256" key="20">
    <source>
        <dbReference type="ARBA" id="ARBA00023140"/>
    </source>
</evidence>
<dbReference type="Gene3D" id="3.30.43.10">
    <property type="entry name" value="Uridine Diphospho-n-acetylenolpyruvylglucosamine Reductase, domain 2"/>
    <property type="match status" value="1"/>
</dbReference>
<evidence type="ECO:0000256" key="16">
    <source>
        <dbReference type="ARBA" id="ARBA00023002"/>
    </source>
</evidence>
<dbReference type="InterPro" id="IPR036318">
    <property type="entry name" value="FAD-bd_PCMH-like_sf"/>
</dbReference>
<evidence type="ECO:0000313" key="26">
    <source>
        <dbReference type="EMBL" id="KAG5661083.1"/>
    </source>
</evidence>
<dbReference type="SUPFAM" id="SSF54292">
    <property type="entry name" value="2Fe-2S ferredoxin-like"/>
    <property type="match status" value="1"/>
</dbReference>
<comment type="cofactor">
    <cofactor evidence="1">
        <name>Mo-molybdopterin</name>
        <dbReference type="ChEBI" id="CHEBI:71302"/>
    </cofactor>
</comment>
<name>A0A9P7H750_9HYPO</name>
<dbReference type="EC" id="1.17.1.4" evidence="7"/>
<dbReference type="Gene3D" id="3.10.20.30">
    <property type="match status" value="1"/>
</dbReference>
<dbReference type="FunFam" id="3.30.43.10:FF:000001">
    <property type="entry name" value="Xanthine dehydrogenase/oxidase"/>
    <property type="match status" value="1"/>
</dbReference>
<dbReference type="Pfam" id="PF03450">
    <property type="entry name" value="CO_deh_flav_C"/>
    <property type="match status" value="1"/>
</dbReference>
<dbReference type="InterPro" id="IPR015421">
    <property type="entry name" value="PyrdxlP-dep_Trfase_major"/>
</dbReference>
<dbReference type="EMBL" id="JAGPUO010000008">
    <property type="protein sequence ID" value="KAG5661083.1"/>
    <property type="molecule type" value="Genomic_DNA"/>
</dbReference>
<dbReference type="InterPro" id="IPR016167">
    <property type="entry name" value="FAD-bd_PCMH_sub1"/>
</dbReference>
<dbReference type="Gene3D" id="3.40.640.10">
    <property type="entry name" value="Type I PLP-dependent aspartate aminotransferase-like (Major domain)"/>
    <property type="match status" value="1"/>
</dbReference>
<keyword evidence="19" id="KW-0520">NAD</keyword>
<dbReference type="InterPro" id="IPR000674">
    <property type="entry name" value="Ald_Oxase/Xan_DH_a/b"/>
</dbReference>
<evidence type="ECO:0000256" key="23">
    <source>
        <dbReference type="ARBA" id="ARBA00049517"/>
    </source>
</evidence>
<comment type="cofactor">
    <cofactor evidence="21">
        <name>[2Fe-2S] cluster</name>
        <dbReference type="ChEBI" id="CHEBI:190135"/>
    </cofactor>
</comment>
<dbReference type="PROSITE" id="PS51387">
    <property type="entry name" value="FAD_PCMH"/>
    <property type="match status" value="1"/>
</dbReference>
<dbReference type="InterPro" id="IPR005107">
    <property type="entry name" value="CO_DH_flav_C"/>
</dbReference>
<dbReference type="NCBIfam" id="TIGR02963">
    <property type="entry name" value="xanthine_xdhA"/>
    <property type="match status" value="1"/>
</dbReference>
<evidence type="ECO:0000259" key="25">
    <source>
        <dbReference type="PROSITE" id="PS51387"/>
    </source>
</evidence>
<dbReference type="GO" id="GO:0005777">
    <property type="term" value="C:peroxisome"/>
    <property type="evidence" value="ECO:0007669"/>
    <property type="project" value="UniProtKB-SubCell"/>
</dbReference>
<dbReference type="InterPro" id="IPR036010">
    <property type="entry name" value="2Fe-2S_ferredoxin-like_sf"/>
</dbReference>
<dbReference type="Pfam" id="PF01315">
    <property type="entry name" value="Ald_Xan_dh_C"/>
    <property type="match status" value="1"/>
</dbReference>
<evidence type="ECO:0000256" key="7">
    <source>
        <dbReference type="ARBA" id="ARBA00013123"/>
    </source>
</evidence>
<dbReference type="Gene3D" id="3.90.1170.50">
    <property type="entry name" value="Aldehyde oxidase/xanthine dehydrogenase, a/b hammerhead"/>
    <property type="match status" value="1"/>
</dbReference>
<organism evidence="26 27">
    <name type="scientific">Fusarium avenaceum</name>
    <dbReference type="NCBI Taxonomy" id="40199"/>
    <lineage>
        <taxon>Eukaryota</taxon>
        <taxon>Fungi</taxon>
        <taxon>Dikarya</taxon>
        <taxon>Ascomycota</taxon>
        <taxon>Pezizomycotina</taxon>
        <taxon>Sordariomycetes</taxon>
        <taxon>Hypocreomycetidae</taxon>
        <taxon>Hypocreales</taxon>
        <taxon>Nectriaceae</taxon>
        <taxon>Fusarium</taxon>
        <taxon>Fusarium tricinctum species complex</taxon>
    </lineage>
</organism>
<dbReference type="Pfam" id="PF02738">
    <property type="entry name" value="MoCoBD_1"/>
    <property type="match status" value="1"/>
</dbReference>